<accession>A0A1G6GKJ7</accession>
<dbReference type="SMART" id="SM00060">
    <property type="entry name" value="FN3"/>
    <property type="match status" value="3"/>
</dbReference>
<evidence type="ECO:0000256" key="6">
    <source>
        <dbReference type="SAM" id="SignalP"/>
    </source>
</evidence>
<dbReference type="PANTHER" id="PTHR32305:SF17">
    <property type="entry name" value="TRNA NUCLEASE WAPA"/>
    <property type="match status" value="1"/>
</dbReference>
<evidence type="ECO:0000256" key="3">
    <source>
        <dbReference type="ARBA" id="ARBA00022729"/>
    </source>
</evidence>
<dbReference type="InterPro" id="IPR056823">
    <property type="entry name" value="TEN-like_YD-shell"/>
</dbReference>
<dbReference type="InterPro" id="IPR031325">
    <property type="entry name" value="RHS_repeat"/>
</dbReference>
<dbReference type="Pfam" id="PF25023">
    <property type="entry name" value="TEN_YD-shell"/>
    <property type="match status" value="2"/>
</dbReference>
<dbReference type="Gene3D" id="2.60.120.970">
    <property type="match status" value="1"/>
</dbReference>
<keyword evidence="4" id="KW-0677">Repeat</keyword>
<dbReference type="STRING" id="1464122.SAMN05421737_101163"/>
<dbReference type="Pfam" id="PF24517">
    <property type="entry name" value="CBM96"/>
    <property type="match status" value="1"/>
</dbReference>
<evidence type="ECO:0000259" key="7">
    <source>
        <dbReference type="SMART" id="SM00060"/>
    </source>
</evidence>
<dbReference type="NCBIfam" id="TIGR03696">
    <property type="entry name" value="Rhs_assc_core"/>
    <property type="match status" value="1"/>
</dbReference>
<dbReference type="InterPro" id="IPR008979">
    <property type="entry name" value="Galactose-bd-like_sf"/>
</dbReference>
<dbReference type="Pfam" id="PF20148">
    <property type="entry name" value="DUF6531"/>
    <property type="match status" value="1"/>
</dbReference>
<feature type="compositionally biased region" description="Acidic residues" evidence="5">
    <location>
        <begin position="45"/>
        <end position="60"/>
    </location>
</feature>
<dbReference type="InterPro" id="IPR006530">
    <property type="entry name" value="YD"/>
</dbReference>
<dbReference type="SUPFAM" id="SSF49785">
    <property type="entry name" value="Galactose-binding domain-like"/>
    <property type="match status" value="1"/>
</dbReference>
<dbReference type="Gene3D" id="2.180.10.10">
    <property type="entry name" value="RHS repeat-associated core"/>
    <property type="match status" value="2"/>
</dbReference>
<evidence type="ECO:0000256" key="1">
    <source>
        <dbReference type="ARBA" id="ARBA00004613"/>
    </source>
</evidence>
<dbReference type="Pfam" id="PF05593">
    <property type="entry name" value="RHS_repeat"/>
    <property type="match status" value="1"/>
</dbReference>
<keyword evidence="9" id="KW-1185">Reference proteome</keyword>
<sequence length="2331" mass="259504">MGRVIKKSVVLLLVFMIVMSGMPLQAIAEQQNQTVVETTASQDDGTVEQTDDDFEEDDEGFFSDSEEYELGEDNELIKERTETTKQFLNEDGTITENVYFEPIHLFDEETEAWEDISSDLVSDGEEAIVTENTDLLTTFKPVMEQGRYVDFQKGKHTLSMSLLHAVDEDGEVLEVTDATATYDENEIIHAGVFPQIDLRHITFNQHTKEDLILEEYTGYHQFVYNIDTDLEAVLEGDGAITFVDASSEKMFDLPKPYMSDSNYDDGKGESVTSEAVTYELEERDGGYQLTVNADREWLTDEERVYPVYIDPTTSVNMSADAFVMSAYPTTNYSTASSKWDSATKSHVLKVGNYDKTTGTTFGFLRPNSSALKKHMNISKATLNLHVIHHYYGNNPNGLWLDVVNSSWEPGKLNWNNKPGSSNIDRVNVGRDKPAQFDVTSTVKAWASGSKPNYGFKLHTNGNGKEYWKKVLSTTNATKKPHLSVTYTLSAPDKPTARAYVDGDEGHVTLNWKKVAGATGYKVWIFNGKDEQAFTVGNVDSWSTYNKGIWPTAADIKAGKYTLYTNGKGSQLARDPSPVYKNAKGGSENKKNYRFRVSAIYPEGESAKSAAIEPTIPNLKKVDKPTTKSYSNGDGTGYIDISWSAVPGATGYKLVMYNGKDNEQIDIGNVTSYSTKGKKIWPTPAEIRQGRYKLHLSDNKGAELPLSPSSVYKNSGGNYPDAHDYNIKVIAYNKQGEAYRSAQALTYIPDLDRPKAPNGVAYTNMKVENTGYIMLDWEEVDGAEGYKVWLSNGKTFTAFDVGDVTQWTTQGKGIWPTEADIKAGKSALYTNGKGAELAVDPSPVYKNAGANANAKNYFIKMSAYDRDGETIQSPEFKPSIGTPTEFFGEEDYWTILTVPYGTVNAATGNMMVSEDDVEISGRGPGLGLSRTYNSLAATSGMFGYGWHSDAEMTLKLSGNQALFVDDDSTLHIFTKQADGTYKPPTGVYLTLEDKDGTLQLKTKDQTTAHFSKKTGKLEKLVDGHNNATTYTYQDNRLTTITDASGRKLTLSYNGDGTVKEIGAPEGRKLTYAYEDGRLVSSTDFDGAVTRYGYDEDGKMTSVTEPTHTEDKPVINRYVYENGRLVEAINPRNESFKLAYDTSKRTLLFTQPNGRKLSYTYNAAGNPIQTIEDVDGLKITSTEKYEGNNLVQATDPNDVGTGKATESYEYDKDGNVTKAVDHYGTETYKYNENHDVTEMVDTEGDKVTIAYDGLDAVSETDQSGKTASASKYAKNGNLTEESHELGTAANILVNGQFNDGKTSWTPQGGEWHGATFEVDKHSAGGFSGTQSAKLTINTNVEAHAYHAATQVVDAHPNVSYTFSSLIKTDLKEARAFLNVEALDKDGKRLRWIDNRYSQLVGKNDWAERQLTFTTPANTAKLRVYLEVEAIKNGANAKGTAWFDRVQLERAEVSSSFNPIANSSFLHGLKNWNGTGGTVGNEGFDDNKSVKIDKKGEYTQTVVLNQAKDAKPFDMTLTGLSKADNVKSTKYGLKAKAHYADGTTADIEPVMFPEGTQDWNRAAVKIAKNKPVMKIDVTFFFEGSGTASFDDLRLLEGSVVTKNTYDEQGNYVTKVEDELGYTTTSRFDQYGNELESIDPRGQVKKQTYDLTNQLEQLLLDNGTKLDYTYDKNGNMLSKSIVPQSGTAQTFTYEYDVAGKLLKTVDPLNGVLTHQYDANSNETKTIAPNGSTTEMTYDGTDRMATKSFNGSLAYRYTYDKNGNELTVEDVQAKETKTRTFDKKDRITNITDRGGKQTWTYSETSDKLNSFLFEHGSFKQENKYTYNKKEQNTSMTDGDATYRFDYDEKGNVKTFVSGNGTGATFFYDPRGLVTSLSLGTSTGEPLHEEFMKYDESGNRTEIKDGDGNTITYTYGTLDQLMSETLKDGTKHEYAYDGFGNRVSIKTTTDGKTTEKQLTYNVYNQLTNFGDEALTYDKSGNRLTDGQYTYTWDASDQITAITKKGESTPFVKYRYDEAGRRIQKDVGGNITNYHYDGDGLTVLYETNKDGNVTKSYTYSESGQLVSMKKGNERYFYHYNAHGDVIGITNKAGKRLATYEYDAWGNPLKVEEADEVKDNSYRYAGYQYDRETGMYYLMARYYEPTHGVFLSLDPDAGDDDDILTQNGYSYANNNPVMLVDPDGHWVWLAVNAGFAAYDAYKAYKSGKGWKGAALAAASNFGPGKLFKGAKRAFSAGKKYFKPGKYAKRSIPARSKGRSFTKKERRVMNKIGNKYGCHHCGTKKPGYKNWVPDHQPVNRFLKKGQKQRLYPHCKACSRKQGGYVSARVKKSKQKKRKRR</sequence>
<dbReference type="Proteomes" id="UP000242662">
    <property type="component" value="Unassembled WGS sequence"/>
</dbReference>
<dbReference type="NCBIfam" id="TIGR01643">
    <property type="entry name" value="YD_repeat_2x"/>
    <property type="match status" value="3"/>
</dbReference>
<dbReference type="InterPro" id="IPR013783">
    <property type="entry name" value="Ig-like_fold"/>
</dbReference>
<dbReference type="InterPro" id="IPR050708">
    <property type="entry name" value="T6SS_VgrG/RHS"/>
</dbReference>
<keyword evidence="2" id="KW-0964">Secreted</keyword>
<feature type="compositionally biased region" description="Basic residues" evidence="5">
    <location>
        <begin position="2319"/>
        <end position="2331"/>
    </location>
</feature>
<dbReference type="PANTHER" id="PTHR32305">
    <property type="match status" value="1"/>
</dbReference>
<keyword evidence="3 6" id="KW-0732">Signal</keyword>
<feature type="chain" id="PRO_5017311033" evidence="6">
    <location>
        <begin position="29"/>
        <end position="2331"/>
    </location>
</feature>
<dbReference type="Gene3D" id="2.60.40.10">
    <property type="entry name" value="Immunoglobulins"/>
    <property type="match status" value="3"/>
</dbReference>
<feature type="domain" description="Fibronectin type-III" evidence="7">
    <location>
        <begin position="491"/>
        <end position="605"/>
    </location>
</feature>
<dbReference type="InterPro" id="IPR022385">
    <property type="entry name" value="Rhs_assc_core"/>
</dbReference>
<feature type="region of interest" description="Disordered" evidence="5">
    <location>
        <begin position="2311"/>
        <end position="2331"/>
    </location>
</feature>
<evidence type="ECO:0000256" key="5">
    <source>
        <dbReference type="SAM" id="MobiDB-lite"/>
    </source>
</evidence>
<feature type="signal peptide" evidence="6">
    <location>
        <begin position="1"/>
        <end position="28"/>
    </location>
</feature>
<dbReference type="InterPro" id="IPR055372">
    <property type="entry name" value="CBM96"/>
</dbReference>
<evidence type="ECO:0000313" key="9">
    <source>
        <dbReference type="Proteomes" id="UP000242662"/>
    </source>
</evidence>
<evidence type="ECO:0000313" key="8">
    <source>
        <dbReference type="EMBL" id="SDB82265.1"/>
    </source>
</evidence>
<dbReference type="RefSeq" id="WP_245700961.1">
    <property type="nucleotide sequence ID" value="NZ_FMYM01000001.1"/>
</dbReference>
<feature type="region of interest" description="Disordered" evidence="5">
    <location>
        <begin position="39"/>
        <end position="60"/>
    </location>
</feature>
<reference evidence="9" key="1">
    <citation type="submission" date="2016-09" db="EMBL/GenBank/DDBJ databases">
        <authorList>
            <person name="Varghese N."/>
            <person name="Submissions S."/>
        </authorList>
    </citation>
    <scope>NUCLEOTIDE SEQUENCE [LARGE SCALE GENOMIC DNA]</scope>
    <source>
        <strain evidence="9">25nlg</strain>
    </source>
</reference>
<dbReference type="NCBIfam" id="NF033679">
    <property type="entry name" value="DNRLRE_dom"/>
    <property type="match status" value="1"/>
</dbReference>
<dbReference type="EMBL" id="FMYM01000001">
    <property type="protein sequence ID" value="SDB82265.1"/>
    <property type="molecule type" value="Genomic_DNA"/>
</dbReference>
<dbReference type="Gene3D" id="2.60.120.260">
    <property type="entry name" value="Galactose-binding domain-like"/>
    <property type="match status" value="1"/>
</dbReference>
<name>A0A1G6GKJ7_9BACI</name>
<evidence type="ECO:0000256" key="2">
    <source>
        <dbReference type="ARBA" id="ARBA00022525"/>
    </source>
</evidence>
<protein>
    <submittedName>
        <fullName evidence="8">RHS repeat-associated core domain-containing protein</fullName>
    </submittedName>
</protein>
<feature type="domain" description="Fibronectin type-III" evidence="7">
    <location>
        <begin position="753"/>
        <end position="869"/>
    </location>
</feature>
<feature type="domain" description="Fibronectin type-III" evidence="7">
    <location>
        <begin position="621"/>
        <end position="737"/>
    </location>
</feature>
<dbReference type="InterPro" id="IPR045351">
    <property type="entry name" value="DUF6531"/>
</dbReference>
<organism evidence="8 9">
    <name type="scientific">Shouchella lonarensis</name>
    <dbReference type="NCBI Taxonomy" id="1464122"/>
    <lineage>
        <taxon>Bacteria</taxon>
        <taxon>Bacillati</taxon>
        <taxon>Bacillota</taxon>
        <taxon>Bacilli</taxon>
        <taxon>Bacillales</taxon>
        <taxon>Bacillaceae</taxon>
        <taxon>Shouchella</taxon>
    </lineage>
</organism>
<dbReference type="InterPro" id="IPR003961">
    <property type="entry name" value="FN3_dom"/>
</dbReference>
<proteinExistence type="predicted"/>
<evidence type="ECO:0000256" key="4">
    <source>
        <dbReference type="ARBA" id="ARBA00022737"/>
    </source>
</evidence>
<gene>
    <name evidence="8" type="ORF">SAMN05421737_101163</name>
</gene>
<comment type="subcellular location">
    <subcellularLocation>
        <location evidence="1">Secreted</location>
    </subcellularLocation>
</comment>